<dbReference type="PANTHER" id="PTHR10639:SF7">
    <property type="entry name" value="CLATHRIN LIGHT CHAIN"/>
    <property type="match status" value="1"/>
</dbReference>
<evidence type="ECO:0000256" key="2">
    <source>
        <dbReference type="ARBA" id="ARBA00005263"/>
    </source>
</evidence>
<comment type="function">
    <text evidence="6">Clathrin is the major protein of the polyhedral coat of coated pits and vesicles.</text>
</comment>
<feature type="compositionally biased region" description="Acidic residues" evidence="7">
    <location>
        <begin position="41"/>
        <end position="50"/>
    </location>
</feature>
<accession>A0A226ENA0</accession>
<evidence type="ECO:0000256" key="5">
    <source>
        <dbReference type="ARBA" id="ARBA00023329"/>
    </source>
</evidence>
<keyword evidence="9" id="KW-1185">Reference proteome</keyword>
<comment type="similarity">
    <text evidence="2 6">Belongs to the clathrin light chain family.</text>
</comment>
<dbReference type="AlphaFoldDB" id="A0A226ENA0"/>
<proteinExistence type="inferred from homology"/>
<dbReference type="Pfam" id="PF01086">
    <property type="entry name" value="Clathrin_lg_ch"/>
    <property type="match status" value="1"/>
</dbReference>
<sequence>MDNFADTFGGPPEPPVEDFDGDGNNLEADPAAEFLAREQEELAGLEDDDDIKPVVTNGLSSEFETSRRSPSPVFNEAPQRERPPREEPEKIKRWREEQQGRLQKKDEDEEKKKAEMKEAARKELDEWYKTHDEQVVKTRNANRSAEKELVADTEPMAPGTEWERIAKLCDFNPKASKHTKDISRMRSIILQVKQAPPMKPLN</sequence>
<dbReference type="PANTHER" id="PTHR10639">
    <property type="entry name" value="CLATHRIN LIGHT CHAIN"/>
    <property type="match status" value="1"/>
</dbReference>
<name>A0A226ENA0_FOLCA</name>
<dbReference type="InterPro" id="IPR000996">
    <property type="entry name" value="Clathrin_L-chain"/>
</dbReference>
<evidence type="ECO:0000256" key="7">
    <source>
        <dbReference type="SAM" id="MobiDB-lite"/>
    </source>
</evidence>
<gene>
    <name evidence="8" type="ORF">Fcan01_06330</name>
</gene>
<evidence type="ECO:0000256" key="6">
    <source>
        <dbReference type="RuleBase" id="RU363137"/>
    </source>
</evidence>
<dbReference type="OrthoDB" id="5512at2759"/>
<dbReference type="GO" id="GO:0032050">
    <property type="term" value="F:clathrin heavy chain binding"/>
    <property type="evidence" value="ECO:0007669"/>
    <property type="project" value="TreeGrafter"/>
</dbReference>
<dbReference type="Proteomes" id="UP000198287">
    <property type="component" value="Unassembled WGS sequence"/>
</dbReference>
<dbReference type="STRING" id="158441.A0A226ENA0"/>
<keyword evidence="3 6" id="KW-0472">Membrane</keyword>
<dbReference type="OMA" id="KEWVCER"/>
<feature type="compositionally biased region" description="Basic and acidic residues" evidence="7">
    <location>
        <begin position="78"/>
        <end position="117"/>
    </location>
</feature>
<evidence type="ECO:0000313" key="9">
    <source>
        <dbReference type="Proteomes" id="UP000198287"/>
    </source>
</evidence>
<evidence type="ECO:0000256" key="4">
    <source>
        <dbReference type="ARBA" id="ARBA00023176"/>
    </source>
</evidence>
<comment type="caution">
    <text evidence="8">The sequence shown here is derived from an EMBL/GenBank/DDBJ whole genome shotgun (WGS) entry which is preliminary data.</text>
</comment>
<keyword evidence="5 6" id="KW-0968">Cytoplasmic vesicle</keyword>
<dbReference type="GO" id="GO:0030672">
    <property type="term" value="C:synaptic vesicle membrane"/>
    <property type="evidence" value="ECO:0007669"/>
    <property type="project" value="TreeGrafter"/>
</dbReference>
<reference evidence="8 9" key="1">
    <citation type="submission" date="2015-12" db="EMBL/GenBank/DDBJ databases">
        <title>The genome of Folsomia candida.</title>
        <authorList>
            <person name="Faddeeva A."/>
            <person name="Derks M.F."/>
            <person name="Anvar Y."/>
            <person name="Smit S."/>
            <person name="Van Straalen N."/>
            <person name="Roelofs D."/>
        </authorList>
    </citation>
    <scope>NUCLEOTIDE SEQUENCE [LARGE SCALE GENOMIC DNA]</scope>
    <source>
        <strain evidence="8 9">VU population</strain>
        <tissue evidence="8">Whole body</tissue>
    </source>
</reference>
<dbReference type="GO" id="GO:0072583">
    <property type="term" value="P:clathrin-dependent endocytosis"/>
    <property type="evidence" value="ECO:0007669"/>
    <property type="project" value="TreeGrafter"/>
</dbReference>
<keyword evidence="4 6" id="KW-0168">Coated pit</keyword>
<evidence type="ECO:0000313" key="8">
    <source>
        <dbReference type="EMBL" id="OXA59133.1"/>
    </source>
</evidence>
<dbReference type="EMBL" id="LNIX01000002">
    <property type="protein sequence ID" value="OXA59133.1"/>
    <property type="molecule type" value="Genomic_DNA"/>
</dbReference>
<dbReference type="GO" id="GO:0030130">
    <property type="term" value="C:clathrin coat of trans-Golgi network vesicle"/>
    <property type="evidence" value="ECO:0007669"/>
    <property type="project" value="InterPro"/>
</dbReference>
<feature type="region of interest" description="Disordered" evidence="7">
    <location>
        <begin position="1"/>
        <end position="117"/>
    </location>
</feature>
<dbReference type="GO" id="GO:0099631">
    <property type="term" value="C:postsynaptic endocytic zone cytoplasmic component"/>
    <property type="evidence" value="ECO:0007669"/>
    <property type="project" value="TreeGrafter"/>
</dbReference>
<comment type="subcellular location">
    <subcellularLocation>
        <location evidence="1 6">Cytoplasmic vesicle membrane</location>
        <topology evidence="1 6">Peripheral membrane protein</topology>
        <orientation evidence="1 6">Cytoplasmic side</orientation>
    </subcellularLocation>
    <subcellularLocation>
        <location evidence="6">Membrane</location>
        <location evidence="6">Coated pit</location>
        <topology evidence="6">Peripheral membrane protein</topology>
        <orientation evidence="6">Cytoplasmic side</orientation>
    </subcellularLocation>
    <text evidence="6">Cytoplasmic face of coated pits and vesicles.</text>
</comment>
<feature type="region of interest" description="Disordered" evidence="7">
    <location>
        <begin position="138"/>
        <end position="158"/>
    </location>
</feature>
<evidence type="ECO:0000256" key="3">
    <source>
        <dbReference type="ARBA" id="ARBA00023136"/>
    </source>
</evidence>
<dbReference type="GO" id="GO:0030132">
    <property type="term" value="C:clathrin coat of coated pit"/>
    <property type="evidence" value="ECO:0007669"/>
    <property type="project" value="InterPro"/>
</dbReference>
<protein>
    <recommendedName>
        <fullName evidence="6">Clathrin light chain</fullName>
    </recommendedName>
</protein>
<organism evidence="8 9">
    <name type="scientific">Folsomia candida</name>
    <name type="common">Springtail</name>
    <dbReference type="NCBI Taxonomy" id="158441"/>
    <lineage>
        <taxon>Eukaryota</taxon>
        <taxon>Metazoa</taxon>
        <taxon>Ecdysozoa</taxon>
        <taxon>Arthropoda</taxon>
        <taxon>Hexapoda</taxon>
        <taxon>Collembola</taxon>
        <taxon>Entomobryomorpha</taxon>
        <taxon>Isotomoidea</taxon>
        <taxon>Isotomidae</taxon>
        <taxon>Proisotominae</taxon>
        <taxon>Folsomia</taxon>
    </lineage>
</organism>
<evidence type="ECO:0000256" key="1">
    <source>
        <dbReference type="ARBA" id="ARBA00004180"/>
    </source>
</evidence>
<dbReference type="GO" id="GO:0005198">
    <property type="term" value="F:structural molecule activity"/>
    <property type="evidence" value="ECO:0007669"/>
    <property type="project" value="InterPro"/>
</dbReference>
<dbReference type="GO" id="GO:0006886">
    <property type="term" value="P:intracellular protein transport"/>
    <property type="evidence" value="ECO:0007669"/>
    <property type="project" value="InterPro"/>
</dbReference>